<evidence type="ECO:0000313" key="1">
    <source>
        <dbReference type="EMBL" id="VFK21217.1"/>
    </source>
</evidence>
<proteinExistence type="predicted"/>
<dbReference type="AlphaFoldDB" id="A0A450WW24"/>
<sequence length="77" mass="8449">MEKGAILEKSILAFCIIHDKSLAGGAGAKDIEDGLMLHGEIGQPFCIPELQFGDLVSFRQKLIEKIRREILLGLLAE</sequence>
<name>A0A450WW24_9GAMM</name>
<accession>A0A450WW24</accession>
<protein>
    <submittedName>
        <fullName evidence="1">Uncharacterized protein</fullName>
    </submittedName>
</protein>
<dbReference type="EMBL" id="CAADFN010000088">
    <property type="protein sequence ID" value="VFK21217.1"/>
    <property type="molecule type" value="Genomic_DNA"/>
</dbReference>
<reference evidence="1" key="1">
    <citation type="submission" date="2019-02" db="EMBL/GenBank/DDBJ databases">
        <authorList>
            <person name="Gruber-Vodicka R. H."/>
            <person name="Seah K. B. B."/>
        </authorList>
    </citation>
    <scope>NUCLEOTIDE SEQUENCE</scope>
    <source>
        <strain evidence="1">BECK_BY7</strain>
    </source>
</reference>
<gene>
    <name evidence="1" type="ORF">BECKLFY1418C_GA0070996_10883</name>
</gene>
<organism evidence="1">
    <name type="scientific">Candidatus Kentrum sp. LFY</name>
    <dbReference type="NCBI Taxonomy" id="2126342"/>
    <lineage>
        <taxon>Bacteria</taxon>
        <taxon>Pseudomonadati</taxon>
        <taxon>Pseudomonadota</taxon>
        <taxon>Gammaproteobacteria</taxon>
        <taxon>Candidatus Kentrum</taxon>
    </lineage>
</organism>